<dbReference type="Pfam" id="PF21307">
    <property type="entry name" value="Glyco_hydro_95_C"/>
    <property type="match status" value="1"/>
</dbReference>
<sequence length="822" mass="93303">MKKFYLIFACALMIISTIKAEVTDYSKGLSIWFDTPTNLDGRAIWLHASGNGANPDPVWESRSLPLGNGSLGANIMGSIAAERITLNEKTLWKGGPNTAGGADYYWNVNKQSASVLQEIRQAFLEGDQSKAEILTRKNFNGLAEYEEKNETPFRFGSFTTMGEIYVETGLSEIGMDKYKRILSLDSAIAVVTFRKDNINYRRSYFISYPDSVMIMKFTADRPGMQNLTLSYSPNTEAKGKIDSYGEDGICYLGELNNNKMKFAFRIRAINKGGSSTTTNDGKIVIKNADEVIFLLTADTDYKMNFDPDFQDPQTYVGQQPEQTTLKMMQQVMERSYEELYSRHIADYTALFNRVKLHLNPLSAINEDLPTDQRLTRYRNGIPDFHLEELYYQYGRYLLISSSRPGNMPANLQGMWHNNLDGPWRVDYHNNINIQMNYWPACSTNLNECMWPLIDFIRTLEKPGEKTARAYFNARGWTASISANIFGFTSPLSSEQMEWNFNPMAGPWLATHIWEYYDYTRDQKFLKEIGYPLIKSSAQFTTDYLWHKMDGTYTAAPSTSPEHGPVDQGATFVHGVVREILLDAIAASKELRIDKKERKLWEKVLTHLAPYRVGRYAQLMEWSTDIDDPADKHRHVNHLFGLHPGHTLSPITTPQLAEAARIVLEHRGDGATGWSMGWKLNQWARLQDGNHAYLLFGNLLKNGTLDNLWDTHAPFQIDGNFGGTAGITEMLLQSHMGFIQLLPALPDAWKEGSVSGICAKGNFEVSLSWQENELVEAIILSKVGSPCTLRYGEQALSFKTEKGKSYRIIREEDKIILTPKELE</sequence>
<dbReference type="InterPro" id="IPR027414">
    <property type="entry name" value="GH95_N_dom"/>
</dbReference>
<dbReference type="AlphaFoldDB" id="A0A926IKF3"/>
<dbReference type="Proteomes" id="UP000651085">
    <property type="component" value="Unassembled WGS sequence"/>
</dbReference>
<dbReference type="FunFam" id="1.50.10.10:FF:000028">
    <property type="entry name" value="Alpha-L-fucosidase 2"/>
    <property type="match status" value="1"/>
</dbReference>
<evidence type="ECO:0000256" key="1">
    <source>
        <dbReference type="SAM" id="SignalP"/>
    </source>
</evidence>
<protein>
    <submittedName>
        <fullName evidence="5">Glycoside hydrolase N-terminal domain-containing protein</fullName>
    </submittedName>
</protein>
<feature type="domain" description="Glycosyl hydrolase family 95 catalytic" evidence="4">
    <location>
        <begin position="335"/>
        <end position="730"/>
    </location>
</feature>
<dbReference type="RefSeq" id="WP_262434957.1">
    <property type="nucleotide sequence ID" value="NZ_JACRTF010000001.1"/>
</dbReference>
<evidence type="ECO:0000259" key="3">
    <source>
        <dbReference type="Pfam" id="PF21307"/>
    </source>
</evidence>
<dbReference type="PIRSF" id="PIRSF007663">
    <property type="entry name" value="UCP007663"/>
    <property type="match status" value="1"/>
</dbReference>
<gene>
    <name evidence="5" type="ORF">H8744_11440</name>
</gene>
<feature type="chain" id="PRO_5037380107" evidence="1">
    <location>
        <begin position="21"/>
        <end position="822"/>
    </location>
</feature>
<dbReference type="Pfam" id="PF14498">
    <property type="entry name" value="Glyco_hyd_65N_2"/>
    <property type="match status" value="1"/>
</dbReference>
<dbReference type="Gene3D" id="1.50.10.10">
    <property type="match status" value="1"/>
</dbReference>
<evidence type="ECO:0000313" key="5">
    <source>
        <dbReference type="EMBL" id="MBC8593847.1"/>
    </source>
</evidence>
<evidence type="ECO:0000259" key="2">
    <source>
        <dbReference type="Pfam" id="PF14498"/>
    </source>
</evidence>
<dbReference type="SUPFAM" id="SSF48208">
    <property type="entry name" value="Six-hairpin glycosidases"/>
    <property type="match status" value="1"/>
</dbReference>
<keyword evidence="1" id="KW-0732">Signal</keyword>
<dbReference type="GO" id="GO:0005975">
    <property type="term" value="P:carbohydrate metabolic process"/>
    <property type="evidence" value="ECO:0007669"/>
    <property type="project" value="InterPro"/>
</dbReference>
<dbReference type="InterPro" id="IPR049053">
    <property type="entry name" value="AFCA-like_C"/>
</dbReference>
<name>A0A926IKF3_9BACT</name>
<reference evidence="5" key="1">
    <citation type="submission" date="2020-08" db="EMBL/GenBank/DDBJ databases">
        <title>Genome public.</title>
        <authorList>
            <person name="Liu C."/>
            <person name="Sun Q."/>
        </authorList>
    </citation>
    <scope>NUCLEOTIDE SEQUENCE</scope>
    <source>
        <strain evidence="5">N12</strain>
    </source>
</reference>
<dbReference type="PANTHER" id="PTHR31084">
    <property type="entry name" value="ALPHA-L-FUCOSIDASE 2"/>
    <property type="match status" value="1"/>
</dbReference>
<dbReference type="Gene3D" id="2.70.98.50">
    <property type="entry name" value="putative glycoside hydrolase family protein from bacillus halodurans"/>
    <property type="match status" value="1"/>
</dbReference>
<dbReference type="EMBL" id="JACRTF010000001">
    <property type="protein sequence ID" value="MBC8593847.1"/>
    <property type="molecule type" value="Genomic_DNA"/>
</dbReference>
<feature type="signal peptide" evidence="1">
    <location>
        <begin position="1"/>
        <end position="20"/>
    </location>
</feature>
<dbReference type="Pfam" id="PF22124">
    <property type="entry name" value="Glyco_hydro_95_cat"/>
    <property type="match status" value="1"/>
</dbReference>
<keyword evidence="5" id="KW-0378">Hydrolase</keyword>
<organism evidence="5 6">
    <name type="scientific">Jilunia laotingensis</name>
    <dbReference type="NCBI Taxonomy" id="2763675"/>
    <lineage>
        <taxon>Bacteria</taxon>
        <taxon>Pseudomonadati</taxon>
        <taxon>Bacteroidota</taxon>
        <taxon>Bacteroidia</taxon>
        <taxon>Bacteroidales</taxon>
        <taxon>Bacteroidaceae</taxon>
        <taxon>Jilunia</taxon>
    </lineage>
</organism>
<dbReference type="InterPro" id="IPR012341">
    <property type="entry name" value="6hp_glycosidase-like_sf"/>
</dbReference>
<dbReference type="GO" id="GO:0004560">
    <property type="term" value="F:alpha-L-fucosidase activity"/>
    <property type="evidence" value="ECO:0007669"/>
    <property type="project" value="InterPro"/>
</dbReference>
<keyword evidence="6" id="KW-1185">Reference proteome</keyword>
<feature type="domain" description="Alpha fucosidase A-like C-terminal" evidence="3">
    <location>
        <begin position="732"/>
        <end position="807"/>
    </location>
</feature>
<evidence type="ECO:0000313" key="6">
    <source>
        <dbReference type="Proteomes" id="UP000651085"/>
    </source>
</evidence>
<feature type="domain" description="Glycosyl hydrolase family 95 N-terminal" evidence="2">
    <location>
        <begin position="59"/>
        <end position="303"/>
    </location>
</feature>
<proteinExistence type="predicted"/>
<dbReference type="InterPro" id="IPR054363">
    <property type="entry name" value="GH95_cat"/>
</dbReference>
<dbReference type="InterPro" id="IPR008928">
    <property type="entry name" value="6-hairpin_glycosidase_sf"/>
</dbReference>
<evidence type="ECO:0000259" key="4">
    <source>
        <dbReference type="Pfam" id="PF22124"/>
    </source>
</evidence>
<dbReference type="InterPro" id="IPR016518">
    <property type="entry name" value="Alpha-L-fucosidase"/>
</dbReference>
<comment type="caution">
    <text evidence="5">The sequence shown here is derived from an EMBL/GenBank/DDBJ whole genome shotgun (WGS) entry which is preliminary data.</text>
</comment>
<dbReference type="PANTHER" id="PTHR31084:SF19">
    <property type="entry name" value="GLYCOSYL HYDROLASE FAMILY 95 N-TERMINAL DOMAIN-CONTAINING PROTEIN"/>
    <property type="match status" value="1"/>
</dbReference>
<dbReference type="FunFam" id="2.70.98.50:FF:000004">
    <property type="entry name" value="Glycoside hydrolase family 95"/>
    <property type="match status" value="1"/>
</dbReference>
<accession>A0A926IKF3</accession>